<dbReference type="Pfam" id="PF00990">
    <property type="entry name" value="GGDEF"/>
    <property type="match status" value="1"/>
</dbReference>
<dbReference type="InterPro" id="IPR003660">
    <property type="entry name" value="HAMP_dom"/>
</dbReference>
<gene>
    <name evidence="7" type="ORF">MHA01_11150</name>
</gene>
<dbReference type="PROSITE" id="PS50885">
    <property type="entry name" value="HAMP"/>
    <property type="match status" value="1"/>
</dbReference>
<dbReference type="STRING" id="1371.GCA_900166605_02620"/>
<evidence type="ECO:0000259" key="5">
    <source>
        <dbReference type="PROSITE" id="PS50885"/>
    </source>
</evidence>
<keyword evidence="4" id="KW-1133">Transmembrane helix</keyword>
<evidence type="ECO:0000256" key="2">
    <source>
        <dbReference type="ARBA" id="ARBA00022475"/>
    </source>
</evidence>
<dbReference type="Proteomes" id="UP000321051">
    <property type="component" value="Unassembled WGS sequence"/>
</dbReference>
<dbReference type="SUPFAM" id="SSF55073">
    <property type="entry name" value="Nucleotide cyclase"/>
    <property type="match status" value="1"/>
</dbReference>
<dbReference type="PANTHER" id="PTHR45138">
    <property type="entry name" value="REGULATORY COMPONENTS OF SENSORY TRANSDUCTION SYSTEM"/>
    <property type="match status" value="1"/>
</dbReference>
<evidence type="ECO:0000256" key="3">
    <source>
        <dbReference type="ARBA" id="ARBA00023136"/>
    </source>
</evidence>
<dbReference type="PANTHER" id="PTHR45138:SF9">
    <property type="entry name" value="DIGUANYLATE CYCLASE DGCM-RELATED"/>
    <property type="match status" value="1"/>
</dbReference>
<comment type="subcellular location">
    <subcellularLocation>
        <location evidence="1">Cell membrane</location>
    </subcellularLocation>
</comment>
<dbReference type="GO" id="GO:0043709">
    <property type="term" value="P:cell adhesion involved in single-species biofilm formation"/>
    <property type="evidence" value="ECO:0007669"/>
    <property type="project" value="TreeGrafter"/>
</dbReference>
<keyword evidence="8" id="KW-1185">Reference proteome</keyword>
<dbReference type="GO" id="GO:0005886">
    <property type="term" value="C:plasma membrane"/>
    <property type="evidence" value="ECO:0007669"/>
    <property type="project" value="UniProtKB-SubCell"/>
</dbReference>
<sequence length="274" mass="31094">MRYNYLHGMALVYLSFGIVVGVAFSLIMPLVIPVPAELQRLFTIASISAGVLLGVLNFCLFFAFVRRCITHFQSVLTAVRAGDLSARASFRSSGMIGRMTRDLNRTIAHLEKTRNDVRTDDLTRLPNRVALQQVFRDHTFLPTSRYALYFLDVDQFKIINDTYGHLTGDRVLRCVADALQHTIENEQTAYRLSGDEFIVLGPVPSHDLSNEEWAERLHNRIDQTCAVSIDTFTVRVSVGRYDFCPRETDFLTVLAQADDTMYQAKQQRSPSVFT</sequence>
<dbReference type="CDD" id="cd01949">
    <property type="entry name" value="GGDEF"/>
    <property type="match status" value="1"/>
</dbReference>
<evidence type="ECO:0000256" key="1">
    <source>
        <dbReference type="ARBA" id="ARBA00004236"/>
    </source>
</evidence>
<feature type="transmembrane region" description="Helical" evidence="4">
    <location>
        <begin position="12"/>
        <end position="32"/>
    </location>
</feature>
<dbReference type="GO" id="GO:0007165">
    <property type="term" value="P:signal transduction"/>
    <property type="evidence" value="ECO:0007669"/>
    <property type="project" value="InterPro"/>
</dbReference>
<comment type="caution">
    <text evidence="7">The sequence shown here is derived from an EMBL/GenBank/DDBJ whole genome shotgun (WGS) entry which is preliminary data.</text>
</comment>
<dbReference type="InterPro" id="IPR043128">
    <property type="entry name" value="Rev_trsase/Diguanyl_cyclase"/>
</dbReference>
<dbReference type="PROSITE" id="PS50887">
    <property type="entry name" value="GGDEF"/>
    <property type="match status" value="1"/>
</dbReference>
<proteinExistence type="predicted"/>
<organism evidence="7 8">
    <name type="scientific">Marinococcus halophilus</name>
    <dbReference type="NCBI Taxonomy" id="1371"/>
    <lineage>
        <taxon>Bacteria</taxon>
        <taxon>Bacillati</taxon>
        <taxon>Bacillota</taxon>
        <taxon>Bacilli</taxon>
        <taxon>Bacillales</taxon>
        <taxon>Bacillaceae</taxon>
        <taxon>Marinococcus</taxon>
    </lineage>
</organism>
<dbReference type="SMART" id="SM00267">
    <property type="entry name" value="GGDEF"/>
    <property type="match status" value="1"/>
</dbReference>
<dbReference type="AlphaFoldDB" id="A0A510Y4E7"/>
<evidence type="ECO:0000259" key="6">
    <source>
        <dbReference type="PROSITE" id="PS50887"/>
    </source>
</evidence>
<reference evidence="7 8" key="1">
    <citation type="submission" date="2019-07" db="EMBL/GenBank/DDBJ databases">
        <title>Whole genome shotgun sequence of Marinococcus halophilus NBRC 102359.</title>
        <authorList>
            <person name="Hosoyama A."/>
            <person name="Uohara A."/>
            <person name="Ohji S."/>
            <person name="Ichikawa N."/>
        </authorList>
    </citation>
    <scope>NUCLEOTIDE SEQUENCE [LARGE SCALE GENOMIC DNA]</scope>
    <source>
        <strain evidence="7 8">NBRC 102359</strain>
    </source>
</reference>
<dbReference type="RefSeq" id="WP_158219124.1">
    <property type="nucleotide sequence ID" value="NZ_BJUN01000005.1"/>
</dbReference>
<protein>
    <recommendedName>
        <fullName evidence="9">GGDEF domain-containing protein</fullName>
    </recommendedName>
</protein>
<dbReference type="NCBIfam" id="TIGR00254">
    <property type="entry name" value="GGDEF"/>
    <property type="match status" value="1"/>
</dbReference>
<keyword evidence="3 4" id="KW-0472">Membrane</keyword>
<evidence type="ECO:0000256" key="4">
    <source>
        <dbReference type="SAM" id="Phobius"/>
    </source>
</evidence>
<evidence type="ECO:0008006" key="9">
    <source>
        <dbReference type="Google" id="ProtNLM"/>
    </source>
</evidence>
<dbReference type="EMBL" id="BJUN01000005">
    <property type="protein sequence ID" value="GEK58210.1"/>
    <property type="molecule type" value="Genomic_DNA"/>
</dbReference>
<feature type="domain" description="HAMP" evidence="5">
    <location>
        <begin position="63"/>
        <end position="115"/>
    </location>
</feature>
<keyword evidence="2" id="KW-1003">Cell membrane</keyword>
<feature type="transmembrane region" description="Helical" evidence="4">
    <location>
        <begin position="44"/>
        <end position="65"/>
    </location>
</feature>
<keyword evidence="4" id="KW-0812">Transmembrane</keyword>
<dbReference type="InterPro" id="IPR029787">
    <property type="entry name" value="Nucleotide_cyclase"/>
</dbReference>
<dbReference type="GO" id="GO:1902201">
    <property type="term" value="P:negative regulation of bacterial-type flagellum-dependent cell motility"/>
    <property type="evidence" value="ECO:0007669"/>
    <property type="project" value="TreeGrafter"/>
</dbReference>
<feature type="domain" description="GGDEF" evidence="6">
    <location>
        <begin position="144"/>
        <end position="274"/>
    </location>
</feature>
<accession>A0A510Y4E7</accession>
<name>A0A510Y4E7_MARHA</name>
<evidence type="ECO:0000313" key="7">
    <source>
        <dbReference type="EMBL" id="GEK58210.1"/>
    </source>
</evidence>
<dbReference type="InterPro" id="IPR050469">
    <property type="entry name" value="Diguanylate_Cyclase"/>
</dbReference>
<dbReference type="GO" id="GO:0052621">
    <property type="term" value="F:diguanylate cyclase activity"/>
    <property type="evidence" value="ECO:0007669"/>
    <property type="project" value="TreeGrafter"/>
</dbReference>
<evidence type="ECO:0000313" key="8">
    <source>
        <dbReference type="Proteomes" id="UP000321051"/>
    </source>
</evidence>
<dbReference type="Gene3D" id="3.30.70.270">
    <property type="match status" value="1"/>
</dbReference>
<dbReference type="InterPro" id="IPR000160">
    <property type="entry name" value="GGDEF_dom"/>
</dbReference>